<evidence type="ECO:0000313" key="4">
    <source>
        <dbReference type="Proteomes" id="UP000075243"/>
    </source>
</evidence>
<organism evidence="3 4">
    <name type="scientific">Cajanus cajan</name>
    <name type="common">Pigeon pea</name>
    <name type="synonym">Cajanus indicus</name>
    <dbReference type="NCBI Taxonomy" id="3821"/>
    <lineage>
        <taxon>Eukaryota</taxon>
        <taxon>Viridiplantae</taxon>
        <taxon>Streptophyta</taxon>
        <taxon>Embryophyta</taxon>
        <taxon>Tracheophyta</taxon>
        <taxon>Spermatophyta</taxon>
        <taxon>Magnoliopsida</taxon>
        <taxon>eudicotyledons</taxon>
        <taxon>Gunneridae</taxon>
        <taxon>Pentapetalae</taxon>
        <taxon>rosids</taxon>
        <taxon>fabids</taxon>
        <taxon>Fabales</taxon>
        <taxon>Fabaceae</taxon>
        <taxon>Papilionoideae</taxon>
        <taxon>50 kb inversion clade</taxon>
        <taxon>NPAAA clade</taxon>
        <taxon>indigoferoid/millettioid clade</taxon>
        <taxon>Phaseoleae</taxon>
        <taxon>Cajanus</taxon>
    </lineage>
</organism>
<sequence>MSDKAMTMILELLKDAFEHANIPSSFYEAKKIINKLRLNYEKIHCMLYWGNREDEERETCKVCNTSRWKSRAKINKFRLSDDDNSMKKVPAKVLRYFPLKSQLQRLFQSSKTAENMRWHDVNSKNDGMMRHPRDCEAWKWFDLTHPWFASDTLSRWNTYTRLACPSCNFDFIPCHLPYSRKWCFMGHRRFLDQKHRFRLNRIRFNGEKDLRSSPKALSGFEILEQVQNINVTFGRISVQEGTRKRTRGGHLPQSSTQQWKKKRIFFELPYWKDNCLRHNLDMMHIEKNVCDNVIYTLLNDSVKTKDNVNARKDLQAMGIRPELWPNEHGKYPLAIFTLTNKGKKAFLTTLKNITVPDGYSSNISRCIDLDNLKLNGMLKSHDSHVLMEQFLPLAMRTALPDKVSAILIEFCSFFRQLCGKVLKIKDLDKLQNQIVSTLCHMEMLFPPSFFTVMLHLVVHLVEETKLGGPVHYRWMYPIERYLGQLKSYVCNKAQPEGSIAEGYLVQEILTFCSRQSESQIGELFPVVGKPVGGSSFFTLTPKEKLQALRHVLTNCPVVDYYLQQFRNIVRKQLRGGARNVAEVDKKVHRDFVRWFSNRVSRDVLFSLAQGPFDRARRFTAFNVNGHKFQTLTRDKFLKTQNSGVFGTFGTRSYSSNNDAQMRFGGVPYYGRLIDIIEIFYNGFTVPMFKCQWADTTTSRGMKEDKLGFISINFARLIHTGEKDDDEPYIKASEAQMVYYVEDEKEQGWSIPIHLKPRDFYDMGEDDEEFMASIEAYPSQNLEQIFPDDATHIQLARVTIDDDPENSTINENFDEDNQDMV</sequence>
<reference evidence="3" key="1">
    <citation type="journal article" date="2012" name="Nat. Biotechnol.">
        <title>Draft genome sequence of pigeonpea (Cajanus cajan), an orphan legume crop of resource-poor farmers.</title>
        <authorList>
            <person name="Varshney R.K."/>
            <person name="Chen W."/>
            <person name="Li Y."/>
            <person name="Bharti A.K."/>
            <person name="Saxena R.K."/>
            <person name="Schlueter J.A."/>
            <person name="Donoghue M.T."/>
            <person name="Azam S."/>
            <person name="Fan G."/>
            <person name="Whaley A.M."/>
            <person name="Farmer A.D."/>
            <person name="Sheridan J."/>
            <person name="Iwata A."/>
            <person name="Tuteja R."/>
            <person name="Penmetsa R.V."/>
            <person name="Wu W."/>
            <person name="Upadhyaya H.D."/>
            <person name="Yang S.P."/>
            <person name="Shah T."/>
            <person name="Saxena K.B."/>
            <person name="Michael T."/>
            <person name="McCombie W.R."/>
            <person name="Yang B."/>
            <person name="Zhang G."/>
            <person name="Yang H."/>
            <person name="Wang J."/>
            <person name="Spillane C."/>
            <person name="Cook D.R."/>
            <person name="May G.D."/>
            <person name="Xu X."/>
            <person name="Jackson S.A."/>
        </authorList>
    </citation>
    <scope>NUCLEOTIDE SEQUENCE [LARGE SCALE GENOMIC DNA]</scope>
</reference>
<proteinExistence type="predicted"/>
<dbReference type="Pfam" id="PF13960">
    <property type="entry name" value="DUF4218"/>
    <property type="match status" value="1"/>
</dbReference>
<dbReference type="Proteomes" id="UP000075243">
    <property type="component" value="Unassembled WGS sequence"/>
</dbReference>
<dbReference type="PANTHER" id="PTHR48258">
    <property type="entry name" value="DUF4218 DOMAIN-CONTAINING PROTEIN-RELATED"/>
    <property type="match status" value="1"/>
</dbReference>
<dbReference type="EMBL" id="AGCT01044861">
    <property type="protein sequence ID" value="KYP78191.1"/>
    <property type="molecule type" value="Genomic_DNA"/>
</dbReference>
<feature type="domain" description="DUF4218" evidence="2">
    <location>
        <begin position="417"/>
        <end position="515"/>
    </location>
</feature>
<dbReference type="Pfam" id="PF13952">
    <property type="entry name" value="DUF4216"/>
    <property type="match status" value="1"/>
</dbReference>
<dbReference type="InterPro" id="IPR004242">
    <property type="entry name" value="Transposase_21"/>
</dbReference>
<dbReference type="Pfam" id="PF02992">
    <property type="entry name" value="Transposase_21"/>
    <property type="match status" value="1"/>
</dbReference>
<accession>A0A151UG06</accession>
<dbReference type="InterPro" id="IPR025452">
    <property type="entry name" value="DUF4218"/>
</dbReference>
<keyword evidence="4" id="KW-1185">Reference proteome</keyword>
<evidence type="ECO:0000259" key="2">
    <source>
        <dbReference type="Pfam" id="PF13960"/>
    </source>
</evidence>
<name>A0A151UG06_CAJCA</name>
<evidence type="ECO:0000313" key="3">
    <source>
        <dbReference type="EMBL" id="KYP78191.1"/>
    </source>
</evidence>
<protein>
    <recommendedName>
        <fullName evidence="5">DUF4218 domain-containing protein</fullName>
    </recommendedName>
</protein>
<dbReference type="Gramene" id="C.cajan_44671.t">
    <property type="protein sequence ID" value="C.cajan_44671.t"/>
    <property type="gene ID" value="C.cajan_44671"/>
</dbReference>
<dbReference type="InterPro" id="IPR025312">
    <property type="entry name" value="DUF4216"/>
</dbReference>
<dbReference type="PANTHER" id="PTHR48258:SF12">
    <property type="entry name" value="TRANSPOSON PROTEIN, CACTA, EN_SPM SUB-CLASS"/>
    <property type="match status" value="1"/>
</dbReference>
<comment type="caution">
    <text evidence="3">The sequence shown here is derived from an EMBL/GenBank/DDBJ whole genome shotgun (WGS) entry which is preliminary data.</text>
</comment>
<dbReference type="AlphaFoldDB" id="A0A151UG06"/>
<evidence type="ECO:0000259" key="1">
    <source>
        <dbReference type="Pfam" id="PF13952"/>
    </source>
</evidence>
<gene>
    <name evidence="3" type="ORF">KK1_044907</name>
</gene>
<feature type="domain" description="DUF4216" evidence="1">
    <location>
        <begin position="676"/>
        <end position="750"/>
    </location>
</feature>
<evidence type="ECO:0008006" key="5">
    <source>
        <dbReference type="Google" id="ProtNLM"/>
    </source>
</evidence>